<dbReference type="VEuPathDB" id="FungiDB:HpaG803773"/>
<dbReference type="eggNOG" id="KOG0667">
    <property type="taxonomic scope" value="Eukaryota"/>
</dbReference>
<feature type="region of interest" description="Disordered" evidence="7">
    <location>
        <begin position="311"/>
        <end position="358"/>
    </location>
</feature>
<dbReference type="PANTHER" id="PTHR24058">
    <property type="entry name" value="DUAL SPECIFICITY PROTEIN KINASE"/>
    <property type="match status" value="1"/>
</dbReference>
<feature type="compositionally biased region" description="Acidic residues" evidence="7">
    <location>
        <begin position="311"/>
        <end position="350"/>
    </location>
</feature>
<dbReference type="SMART" id="SM00220">
    <property type="entry name" value="S_TKc"/>
    <property type="match status" value="1"/>
</dbReference>
<accession>M4BBV8</accession>
<dbReference type="GO" id="GO:0005524">
    <property type="term" value="F:ATP binding"/>
    <property type="evidence" value="ECO:0007669"/>
    <property type="project" value="UniProtKB-KW"/>
</dbReference>
<dbReference type="HOGENOM" id="CLU_013941_1_0_1"/>
<dbReference type="GO" id="GO:0004674">
    <property type="term" value="F:protein serine/threonine kinase activity"/>
    <property type="evidence" value="ECO:0007669"/>
    <property type="project" value="UniProtKB-KW"/>
</dbReference>
<keyword evidence="3" id="KW-0547">Nucleotide-binding</keyword>
<evidence type="ECO:0000313" key="9">
    <source>
        <dbReference type="EnsemblProtists" id="HpaP803773"/>
    </source>
</evidence>
<feature type="domain" description="Protein kinase" evidence="8">
    <location>
        <begin position="471"/>
        <end position="705"/>
    </location>
</feature>
<feature type="compositionally biased region" description="Basic and acidic residues" evidence="7">
    <location>
        <begin position="149"/>
        <end position="181"/>
    </location>
</feature>
<dbReference type="Proteomes" id="UP000011713">
    <property type="component" value="Unassembled WGS sequence"/>
</dbReference>
<evidence type="ECO:0000256" key="3">
    <source>
        <dbReference type="ARBA" id="ARBA00022741"/>
    </source>
</evidence>
<keyword evidence="2" id="KW-0808">Transferase</keyword>
<dbReference type="SUPFAM" id="SSF56112">
    <property type="entry name" value="Protein kinase-like (PK-like)"/>
    <property type="match status" value="1"/>
</dbReference>
<dbReference type="CDD" id="cd14133">
    <property type="entry name" value="PKc_DYRK_like"/>
    <property type="match status" value="1"/>
</dbReference>
<evidence type="ECO:0000256" key="4">
    <source>
        <dbReference type="ARBA" id="ARBA00022777"/>
    </source>
</evidence>
<evidence type="ECO:0000256" key="2">
    <source>
        <dbReference type="ARBA" id="ARBA00022679"/>
    </source>
</evidence>
<dbReference type="OMA" id="DPIGIVQ"/>
<dbReference type="Gene3D" id="3.30.200.20">
    <property type="entry name" value="Phosphorylase Kinase, domain 1"/>
    <property type="match status" value="1"/>
</dbReference>
<feature type="compositionally biased region" description="Low complexity" evidence="7">
    <location>
        <begin position="246"/>
        <end position="262"/>
    </location>
</feature>
<sequence length="705" mass="78992">MVAPSERRSVASDAAASVFSSPLRTGSVSSLSSALFQPRMSFLRRVTSAPSARPIGPSDAIRAHCEAAPEHRSTRLVELIFETIMDVPEAVEKIRRSEELRERLEGEMDEENHELLHRFLAVDLDDQVDKSLEDIGMEKHLKESCGRCERAQGRAGDGEDRLKDRETLIDGSGRRDEQKVEAEEEEHADFNNCSRSSSDMDDEYENDLAEAVHQLCMTDDTLTSMNRMLSDPVGIVNARVSSDSVASISTSPPSSSGLAASPGTTFMDGEPVSALWPRQPDQFAFTQEEDQNIRAEDEVYSELVNSVCDDDAFQDNCGDGEDDADGGILDGESESESEETLFHMDDEDVGGDSRVKENDLDDDEAQFSHHSTLSGRQFIVGSPIRGQVTTFQHDLDGKSKQKTGTVHTVDIKDDDDVHVDLDGSVHSEAEDGEPKEYEEFQLRIIREKNRTGFEPNQDWRPRAGVLIGNRYKVELAIGEAVFSRTYKCIDTTTDQVVCLKIIKNNKEYFDQGVDEIRVLEYIDHNCKVDERHLVRLLDAFYFREHLIIVTELLRDNLYEFSRLLLQRGVINYFSIPRLKKITIEVLEALDTLHSLGIVHCDLKPENILIQNFSACTVKVIDFGSACFITDELTSYVQSRSYRAPEVILGLLYDTKIDLWSLGCVVAEMYTGEVLFRNDSEQSLLARILATIGPCTTRSPCPLLGS</sequence>
<name>M4BBV8_HYAAE</name>
<keyword evidence="1" id="KW-0723">Serine/threonine-protein kinase</keyword>
<feature type="coiled-coil region" evidence="6">
    <location>
        <begin position="87"/>
        <end position="114"/>
    </location>
</feature>
<keyword evidence="4" id="KW-0418">Kinase</keyword>
<evidence type="ECO:0000313" key="10">
    <source>
        <dbReference type="Proteomes" id="UP000011713"/>
    </source>
</evidence>
<keyword evidence="5" id="KW-0067">ATP-binding</keyword>
<dbReference type="PANTHER" id="PTHR24058:SF124">
    <property type="entry name" value="PROTEIN KINASE SUPERFAMILY PROTEIN"/>
    <property type="match status" value="1"/>
</dbReference>
<dbReference type="InterPro" id="IPR011009">
    <property type="entry name" value="Kinase-like_dom_sf"/>
</dbReference>
<dbReference type="STRING" id="559515.M4BBV8"/>
<evidence type="ECO:0000256" key="1">
    <source>
        <dbReference type="ARBA" id="ARBA00022527"/>
    </source>
</evidence>
<dbReference type="PROSITE" id="PS50011">
    <property type="entry name" value="PROTEIN_KINASE_DOM"/>
    <property type="match status" value="1"/>
</dbReference>
<evidence type="ECO:0000256" key="6">
    <source>
        <dbReference type="SAM" id="Coils"/>
    </source>
</evidence>
<dbReference type="EnsemblProtists" id="HpaT803773">
    <property type="protein sequence ID" value="HpaP803773"/>
    <property type="gene ID" value="HpaG803773"/>
</dbReference>
<proteinExistence type="predicted"/>
<reference evidence="10" key="1">
    <citation type="journal article" date="2010" name="Science">
        <title>Signatures of adaptation to obligate biotrophy in the Hyaloperonospora arabidopsidis genome.</title>
        <authorList>
            <person name="Baxter L."/>
            <person name="Tripathy S."/>
            <person name="Ishaque N."/>
            <person name="Boot N."/>
            <person name="Cabral A."/>
            <person name="Kemen E."/>
            <person name="Thines M."/>
            <person name="Ah-Fong A."/>
            <person name="Anderson R."/>
            <person name="Badejoko W."/>
            <person name="Bittner-Eddy P."/>
            <person name="Boore J.L."/>
            <person name="Chibucos M.C."/>
            <person name="Coates M."/>
            <person name="Dehal P."/>
            <person name="Delehaunty K."/>
            <person name="Dong S."/>
            <person name="Downton P."/>
            <person name="Dumas B."/>
            <person name="Fabro G."/>
            <person name="Fronick C."/>
            <person name="Fuerstenberg S.I."/>
            <person name="Fulton L."/>
            <person name="Gaulin E."/>
            <person name="Govers F."/>
            <person name="Hughes L."/>
            <person name="Humphray S."/>
            <person name="Jiang R.H."/>
            <person name="Judelson H."/>
            <person name="Kamoun S."/>
            <person name="Kyung K."/>
            <person name="Meijer H."/>
            <person name="Minx P."/>
            <person name="Morris P."/>
            <person name="Nelson J."/>
            <person name="Phuntumart V."/>
            <person name="Qutob D."/>
            <person name="Rehmany A."/>
            <person name="Rougon-Cardoso A."/>
            <person name="Ryden P."/>
            <person name="Torto-Alalibo T."/>
            <person name="Studholme D."/>
            <person name="Wang Y."/>
            <person name="Win J."/>
            <person name="Wood J."/>
            <person name="Clifton S.W."/>
            <person name="Rogers J."/>
            <person name="Van den Ackerveken G."/>
            <person name="Jones J.D."/>
            <person name="McDowell J.M."/>
            <person name="Beynon J."/>
            <person name="Tyler B.M."/>
        </authorList>
    </citation>
    <scope>NUCLEOTIDE SEQUENCE [LARGE SCALE GENOMIC DNA]</scope>
    <source>
        <strain evidence="10">Emoy2</strain>
    </source>
</reference>
<dbReference type="EMBL" id="JH598116">
    <property type="status" value="NOT_ANNOTATED_CDS"/>
    <property type="molecule type" value="Genomic_DNA"/>
</dbReference>
<dbReference type="InParanoid" id="M4BBV8"/>
<feature type="region of interest" description="Disordered" evidence="7">
    <location>
        <begin position="246"/>
        <end position="265"/>
    </location>
</feature>
<keyword evidence="6" id="KW-0175">Coiled coil</keyword>
<dbReference type="AlphaFoldDB" id="M4BBV8"/>
<reference evidence="9" key="2">
    <citation type="submission" date="2015-06" db="UniProtKB">
        <authorList>
            <consortium name="EnsemblProtists"/>
        </authorList>
    </citation>
    <scope>IDENTIFICATION</scope>
    <source>
        <strain evidence="9">Emoy2</strain>
    </source>
</reference>
<dbReference type="PROSITE" id="PS00108">
    <property type="entry name" value="PROTEIN_KINASE_ST"/>
    <property type="match status" value="1"/>
</dbReference>
<dbReference type="InterPro" id="IPR050494">
    <property type="entry name" value="Ser_Thr_dual-spec_kinase"/>
</dbReference>
<evidence type="ECO:0000256" key="7">
    <source>
        <dbReference type="SAM" id="MobiDB-lite"/>
    </source>
</evidence>
<protein>
    <recommendedName>
        <fullName evidence="8">Protein kinase domain-containing protein</fullName>
    </recommendedName>
</protein>
<dbReference type="InterPro" id="IPR000719">
    <property type="entry name" value="Prot_kinase_dom"/>
</dbReference>
<evidence type="ECO:0000259" key="8">
    <source>
        <dbReference type="PROSITE" id="PS50011"/>
    </source>
</evidence>
<dbReference type="Pfam" id="PF00069">
    <property type="entry name" value="Pkinase"/>
    <property type="match status" value="1"/>
</dbReference>
<organism evidence="9 10">
    <name type="scientific">Hyaloperonospora arabidopsidis (strain Emoy2)</name>
    <name type="common">Downy mildew agent</name>
    <name type="synonym">Peronospora arabidopsidis</name>
    <dbReference type="NCBI Taxonomy" id="559515"/>
    <lineage>
        <taxon>Eukaryota</taxon>
        <taxon>Sar</taxon>
        <taxon>Stramenopiles</taxon>
        <taxon>Oomycota</taxon>
        <taxon>Peronosporomycetes</taxon>
        <taxon>Peronosporales</taxon>
        <taxon>Peronosporaceae</taxon>
        <taxon>Hyaloperonospora</taxon>
    </lineage>
</organism>
<dbReference type="Gene3D" id="1.10.510.10">
    <property type="entry name" value="Transferase(Phosphotransferase) domain 1"/>
    <property type="match status" value="1"/>
</dbReference>
<keyword evidence="10" id="KW-1185">Reference proteome</keyword>
<evidence type="ECO:0000256" key="5">
    <source>
        <dbReference type="ARBA" id="ARBA00022840"/>
    </source>
</evidence>
<dbReference type="InterPro" id="IPR008271">
    <property type="entry name" value="Ser/Thr_kinase_AS"/>
</dbReference>
<feature type="region of interest" description="Disordered" evidence="7">
    <location>
        <begin position="149"/>
        <end position="201"/>
    </location>
</feature>